<dbReference type="GO" id="GO:0005634">
    <property type="term" value="C:nucleus"/>
    <property type="evidence" value="ECO:0007669"/>
    <property type="project" value="TreeGrafter"/>
</dbReference>
<name>A0A0R3WTH6_HYDTA</name>
<keyword evidence="3" id="KW-0347">Helicase</keyword>
<keyword evidence="8" id="KW-1185">Reference proteome</keyword>
<reference evidence="7 8" key="2">
    <citation type="submission" date="2018-11" db="EMBL/GenBank/DDBJ databases">
        <authorList>
            <consortium name="Pathogen Informatics"/>
        </authorList>
    </citation>
    <scope>NUCLEOTIDE SEQUENCE [LARGE SCALE GENOMIC DNA]</scope>
</reference>
<dbReference type="SUPFAM" id="SSF52540">
    <property type="entry name" value="P-loop containing nucleoside triphosphate hydrolases"/>
    <property type="match status" value="1"/>
</dbReference>
<gene>
    <name evidence="7" type="ORF">TTAC_LOCUS4052</name>
</gene>
<keyword evidence="4" id="KW-0067">ATP-binding</keyword>
<evidence type="ECO:0000259" key="6">
    <source>
        <dbReference type="PROSITE" id="PS51194"/>
    </source>
</evidence>
<sequence length="173" mass="19126">MASFPKPKELGGPSTSRARTGPMSKKTEDNVSKMVRLVKKHNLEPVIVFCFSRKECEIYALKMSECDFISPADKSVVEEVFKNAIGGLSPEDRCLPQVESVLPLLKKGIGIHHGGLLPILKETVEILFGEGLMKCLFATETFAMGLNMPARTVVFTSVRKYDGANYRWVCSPS</sequence>
<dbReference type="EMBL" id="UYWX01003568">
    <property type="protein sequence ID" value="VDM24074.1"/>
    <property type="molecule type" value="Genomic_DNA"/>
</dbReference>
<dbReference type="InterPro" id="IPR027417">
    <property type="entry name" value="P-loop_NTPase"/>
</dbReference>
<dbReference type="GO" id="GO:0000460">
    <property type="term" value="P:maturation of 5.8S rRNA"/>
    <property type="evidence" value="ECO:0007669"/>
    <property type="project" value="TreeGrafter"/>
</dbReference>
<keyword evidence="2" id="KW-0378">Hydrolase</keyword>
<dbReference type="InterPro" id="IPR001650">
    <property type="entry name" value="Helicase_C-like"/>
</dbReference>
<dbReference type="STRING" id="6205.A0A0R3WTH6"/>
<proteinExistence type="predicted"/>
<dbReference type="PROSITE" id="PS51194">
    <property type="entry name" value="HELICASE_CTER"/>
    <property type="match status" value="1"/>
</dbReference>
<reference evidence="9" key="1">
    <citation type="submission" date="2017-02" db="UniProtKB">
        <authorList>
            <consortium name="WormBaseParasite"/>
        </authorList>
    </citation>
    <scope>IDENTIFICATION</scope>
</reference>
<dbReference type="PANTHER" id="PTHR12131">
    <property type="entry name" value="ATP-DEPENDENT RNA AND DNA HELICASE"/>
    <property type="match status" value="1"/>
</dbReference>
<protein>
    <submittedName>
        <fullName evidence="9">Helicase C-terminal domain-containing protein</fullName>
    </submittedName>
</protein>
<dbReference type="PANTHER" id="PTHR12131:SF7">
    <property type="entry name" value="EXOSOME RNA HELICASE MTR4"/>
    <property type="match status" value="1"/>
</dbReference>
<evidence type="ECO:0000256" key="2">
    <source>
        <dbReference type="ARBA" id="ARBA00022801"/>
    </source>
</evidence>
<dbReference type="Gene3D" id="3.40.50.300">
    <property type="entry name" value="P-loop containing nucleotide triphosphate hydrolases"/>
    <property type="match status" value="1"/>
</dbReference>
<evidence type="ECO:0000256" key="5">
    <source>
        <dbReference type="SAM" id="MobiDB-lite"/>
    </source>
</evidence>
<organism evidence="9">
    <name type="scientific">Hydatigena taeniaeformis</name>
    <name type="common">Feline tapeworm</name>
    <name type="synonym">Taenia taeniaeformis</name>
    <dbReference type="NCBI Taxonomy" id="6205"/>
    <lineage>
        <taxon>Eukaryota</taxon>
        <taxon>Metazoa</taxon>
        <taxon>Spiralia</taxon>
        <taxon>Lophotrochozoa</taxon>
        <taxon>Platyhelminthes</taxon>
        <taxon>Cestoda</taxon>
        <taxon>Eucestoda</taxon>
        <taxon>Cyclophyllidea</taxon>
        <taxon>Taeniidae</taxon>
        <taxon>Hydatigera</taxon>
    </lineage>
</organism>
<evidence type="ECO:0000313" key="9">
    <source>
        <dbReference type="WBParaSite" id="TTAC_0000406601-mRNA-1"/>
    </source>
</evidence>
<dbReference type="InterPro" id="IPR050699">
    <property type="entry name" value="RNA-DNA_Helicase"/>
</dbReference>
<feature type="domain" description="Helicase C-terminal" evidence="6">
    <location>
        <begin position="30"/>
        <end position="173"/>
    </location>
</feature>
<dbReference type="GO" id="GO:0016787">
    <property type="term" value="F:hydrolase activity"/>
    <property type="evidence" value="ECO:0007669"/>
    <property type="project" value="UniProtKB-KW"/>
</dbReference>
<dbReference type="OrthoDB" id="64767at2759"/>
<evidence type="ECO:0000256" key="4">
    <source>
        <dbReference type="ARBA" id="ARBA00022840"/>
    </source>
</evidence>
<evidence type="ECO:0000313" key="7">
    <source>
        <dbReference type="EMBL" id="VDM24074.1"/>
    </source>
</evidence>
<accession>A0A0R3WTH6</accession>
<keyword evidence="1" id="KW-0547">Nucleotide-binding</keyword>
<feature type="region of interest" description="Disordered" evidence="5">
    <location>
        <begin position="1"/>
        <end position="29"/>
    </location>
</feature>
<evidence type="ECO:0000256" key="3">
    <source>
        <dbReference type="ARBA" id="ARBA00022806"/>
    </source>
</evidence>
<dbReference type="GO" id="GO:0005524">
    <property type="term" value="F:ATP binding"/>
    <property type="evidence" value="ECO:0007669"/>
    <property type="project" value="UniProtKB-KW"/>
</dbReference>
<evidence type="ECO:0000313" key="8">
    <source>
        <dbReference type="Proteomes" id="UP000274429"/>
    </source>
</evidence>
<dbReference type="WBParaSite" id="TTAC_0000406601-mRNA-1">
    <property type="protein sequence ID" value="TTAC_0000406601-mRNA-1"/>
    <property type="gene ID" value="TTAC_0000406601"/>
</dbReference>
<dbReference type="AlphaFoldDB" id="A0A0R3WTH6"/>
<dbReference type="Proteomes" id="UP000274429">
    <property type="component" value="Unassembled WGS sequence"/>
</dbReference>
<dbReference type="GO" id="GO:0004386">
    <property type="term" value="F:helicase activity"/>
    <property type="evidence" value="ECO:0007669"/>
    <property type="project" value="UniProtKB-KW"/>
</dbReference>
<evidence type="ECO:0000256" key="1">
    <source>
        <dbReference type="ARBA" id="ARBA00022741"/>
    </source>
</evidence>